<dbReference type="InterPro" id="IPR051210">
    <property type="entry name" value="Ub_ligase/GEF_domain"/>
</dbReference>
<dbReference type="PROSITE" id="PS00626">
    <property type="entry name" value="RCC1_2"/>
    <property type="match status" value="4"/>
</dbReference>
<proteinExistence type="predicted"/>
<dbReference type="VEuPathDB" id="CryptoDB:Cvel_148"/>
<keyword evidence="1" id="KW-0677">Repeat</keyword>
<sequence>MGFVFRALGVRHASVYSHWRKSVQGQLELPLSRERTQTLLCACVAASGLCAFAALAHTPLGARRRRAPARCEGKETSLLSWGNGLQGQLGHGDYANQPLPKKIAELEGETVISLSCGQAHSACVTADGRVWTWGRTEDNRLGHGDDVGELNFQAVPTPVDALSAAGVKAKSVACGEAHTLVVTESGEVFSFGRDDRGQCGRAKGEAEGKKENTGGEKEKTKLDIWGRRGGFYAGGLTVGRVCGGELEGKRVVRAACGKRHSVVVTEGGEAYSWGSCSEGQLGNGKAGVREESPVAVKVDLSAVGGRKLVDVVSGNEFVIGLDEDGGVWAWGSDDCGQLGVGKVSGRQVRAKQVRSLGSAKGTRVVQVACGHFHAAAVTDKGELFCWGFGRDGQLGHGDMADISMPSKVVLPGKATSVACGAGHTAVVLEHGRLFCFGRGRDGQMGRASTEESSAANRTRPVLVEALQSQNLKVATVACGAEHTVALCEKA</sequence>
<dbReference type="PROSITE" id="PS50012">
    <property type="entry name" value="RCC1_3"/>
    <property type="match status" value="7"/>
</dbReference>
<evidence type="ECO:0000256" key="1">
    <source>
        <dbReference type="ARBA" id="ARBA00022737"/>
    </source>
</evidence>
<dbReference type="InterPro" id="IPR058923">
    <property type="entry name" value="RCC1-like_dom"/>
</dbReference>
<dbReference type="PANTHER" id="PTHR22870">
    <property type="entry name" value="REGULATOR OF CHROMOSOME CONDENSATION"/>
    <property type="match status" value="1"/>
</dbReference>
<feature type="repeat" description="RCC1" evidence="2">
    <location>
        <begin position="268"/>
        <end position="324"/>
    </location>
</feature>
<feature type="repeat" description="RCC1" evidence="2">
    <location>
        <begin position="186"/>
        <end position="267"/>
    </location>
</feature>
<dbReference type="InterPro" id="IPR000408">
    <property type="entry name" value="Reg_chr_condens"/>
</dbReference>
<gene>
    <name evidence="4" type="ORF">Cvel_148</name>
</gene>
<dbReference type="EMBL" id="CDMZ01000111">
    <property type="protein sequence ID" value="CEM06905.1"/>
    <property type="molecule type" value="Genomic_DNA"/>
</dbReference>
<feature type="repeat" description="RCC1" evidence="2">
    <location>
        <begin position="381"/>
        <end position="430"/>
    </location>
</feature>
<dbReference type="Pfam" id="PF00415">
    <property type="entry name" value="RCC1"/>
    <property type="match status" value="2"/>
</dbReference>
<organism evidence="4">
    <name type="scientific">Chromera velia CCMP2878</name>
    <dbReference type="NCBI Taxonomy" id="1169474"/>
    <lineage>
        <taxon>Eukaryota</taxon>
        <taxon>Sar</taxon>
        <taxon>Alveolata</taxon>
        <taxon>Colpodellida</taxon>
        <taxon>Chromeraceae</taxon>
        <taxon>Chromera</taxon>
    </lineage>
</organism>
<name>A0A0G4F4D2_9ALVE</name>
<dbReference type="Pfam" id="PF25390">
    <property type="entry name" value="WD40_RLD"/>
    <property type="match status" value="1"/>
</dbReference>
<dbReference type="AlphaFoldDB" id="A0A0G4F4D2"/>
<dbReference type="Gene3D" id="2.130.10.30">
    <property type="entry name" value="Regulator of chromosome condensation 1/beta-lactamase-inhibitor protein II"/>
    <property type="match status" value="2"/>
</dbReference>
<dbReference type="PhylomeDB" id="A0A0G4F4D2"/>
<dbReference type="PANTHER" id="PTHR22870:SF155">
    <property type="entry name" value="E3 UBIQUITIN-PROTEIN LIGASE HERC1-RELATED"/>
    <property type="match status" value="1"/>
</dbReference>
<dbReference type="InterPro" id="IPR009091">
    <property type="entry name" value="RCC1/BLIP-II"/>
</dbReference>
<protein>
    <recommendedName>
        <fullName evidence="3">RCC1-like domain-containing protein</fullName>
    </recommendedName>
</protein>
<accession>A0A0G4F4D2</accession>
<evidence type="ECO:0000259" key="3">
    <source>
        <dbReference type="Pfam" id="PF25390"/>
    </source>
</evidence>
<feature type="repeat" description="RCC1" evidence="2">
    <location>
        <begin position="128"/>
        <end position="185"/>
    </location>
</feature>
<dbReference type="PRINTS" id="PR00633">
    <property type="entry name" value="RCCNDNSATION"/>
</dbReference>
<feature type="domain" description="RCC1-like" evidence="3">
    <location>
        <begin position="246"/>
        <end position="489"/>
    </location>
</feature>
<feature type="repeat" description="RCC1" evidence="2">
    <location>
        <begin position="325"/>
        <end position="380"/>
    </location>
</feature>
<evidence type="ECO:0000256" key="2">
    <source>
        <dbReference type="PROSITE-ProRule" id="PRU00235"/>
    </source>
</evidence>
<evidence type="ECO:0000313" key="4">
    <source>
        <dbReference type="EMBL" id="CEM06905.1"/>
    </source>
</evidence>
<reference evidence="4" key="1">
    <citation type="submission" date="2014-11" db="EMBL/GenBank/DDBJ databases">
        <authorList>
            <person name="Otto D Thomas"/>
            <person name="Naeem Raeece"/>
        </authorList>
    </citation>
    <scope>NUCLEOTIDE SEQUENCE</scope>
</reference>
<feature type="repeat" description="RCC1" evidence="2">
    <location>
        <begin position="76"/>
        <end position="127"/>
    </location>
</feature>
<dbReference type="SUPFAM" id="SSF50985">
    <property type="entry name" value="RCC1/BLIP-II"/>
    <property type="match status" value="2"/>
</dbReference>
<feature type="repeat" description="RCC1" evidence="2">
    <location>
        <begin position="431"/>
        <end position="489"/>
    </location>
</feature>